<dbReference type="Proteomes" id="UP001161247">
    <property type="component" value="Chromosome 9"/>
</dbReference>
<dbReference type="AlphaFoldDB" id="A0AAV1ED43"/>
<evidence type="ECO:0000313" key="2">
    <source>
        <dbReference type="Proteomes" id="UP001161247"/>
    </source>
</evidence>
<dbReference type="InterPro" id="IPR004158">
    <property type="entry name" value="DUF247_pln"/>
</dbReference>
<reference evidence="1" key="1">
    <citation type="submission" date="2023-03" db="EMBL/GenBank/DDBJ databases">
        <authorList>
            <person name="Julca I."/>
        </authorList>
    </citation>
    <scope>NUCLEOTIDE SEQUENCE</scope>
</reference>
<dbReference type="PANTHER" id="PTHR31170">
    <property type="entry name" value="BNAC04G53230D PROTEIN"/>
    <property type="match status" value="1"/>
</dbReference>
<proteinExistence type="predicted"/>
<keyword evidence="2" id="KW-1185">Reference proteome</keyword>
<dbReference type="Pfam" id="PF03140">
    <property type="entry name" value="DUF247"/>
    <property type="match status" value="1"/>
</dbReference>
<organism evidence="1 2">
    <name type="scientific">Oldenlandia corymbosa var. corymbosa</name>
    <dbReference type="NCBI Taxonomy" id="529605"/>
    <lineage>
        <taxon>Eukaryota</taxon>
        <taxon>Viridiplantae</taxon>
        <taxon>Streptophyta</taxon>
        <taxon>Embryophyta</taxon>
        <taxon>Tracheophyta</taxon>
        <taxon>Spermatophyta</taxon>
        <taxon>Magnoliopsida</taxon>
        <taxon>eudicotyledons</taxon>
        <taxon>Gunneridae</taxon>
        <taxon>Pentapetalae</taxon>
        <taxon>asterids</taxon>
        <taxon>lamiids</taxon>
        <taxon>Gentianales</taxon>
        <taxon>Rubiaceae</taxon>
        <taxon>Rubioideae</taxon>
        <taxon>Spermacoceae</taxon>
        <taxon>Hedyotis-Oldenlandia complex</taxon>
        <taxon>Oldenlandia</taxon>
    </lineage>
</organism>
<accession>A0AAV1ED43</accession>
<evidence type="ECO:0000313" key="1">
    <source>
        <dbReference type="EMBL" id="CAI9117609.1"/>
    </source>
</evidence>
<gene>
    <name evidence="1" type="ORF">OLC1_LOCUS23649</name>
</gene>
<dbReference type="PANTHER" id="PTHR31170:SF17">
    <property type="match status" value="1"/>
</dbReference>
<protein>
    <submittedName>
        <fullName evidence="1">OLC1v1019020C1</fullName>
    </submittedName>
</protein>
<name>A0AAV1ED43_OLDCO</name>
<sequence>MKQLEEKALRCYAESTDHLSPDEFVKMMVVDGFFIIELLLNFTALKCSQKNNDPPQKVVTMDPLFRMEWMMSFLQRNLMLFENQLPFFVLSKLYEMIDPSGHQGIFIKKALEFFNNLFPDYGKNTRIEASQDNNIKHLLDLVHGNWSSLKLEPKADFTCNMKNLKCIGSATELAEAGIQL</sequence>
<dbReference type="EMBL" id="OX459126">
    <property type="protein sequence ID" value="CAI9117609.1"/>
    <property type="molecule type" value="Genomic_DNA"/>
</dbReference>